<reference evidence="5 6" key="1">
    <citation type="submission" date="2022-04" db="EMBL/GenBank/DDBJ databases">
        <title>Leucobacter sp. isolated from rhizosphere of garlic.</title>
        <authorList>
            <person name="Won M."/>
            <person name="Lee C.-M."/>
            <person name="Woen H.-Y."/>
            <person name="Kwon S.-W."/>
        </authorList>
    </citation>
    <scope>NUCLEOTIDE SEQUENCE [LARGE SCALE GENOMIC DNA]</scope>
    <source>
        <strain evidence="5 6">H21R-40</strain>
    </source>
</reference>
<name>A0ABY4FME0_9MICO</name>
<evidence type="ECO:0000259" key="4">
    <source>
        <dbReference type="PROSITE" id="PS50931"/>
    </source>
</evidence>
<dbReference type="RefSeq" id="WP_244728172.1">
    <property type="nucleotide sequence ID" value="NZ_CP095045.1"/>
</dbReference>
<dbReference type="PRINTS" id="PR00039">
    <property type="entry name" value="HTHLYSR"/>
</dbReference>
<dbReference type="PANTHER" id="PTHR30118:SF15">
    <property type="entry name" value="TRANSCRIPTIONAL REGULATORY PROTEIN"/>
    <property type="match status" value="1"/>
</dbReference>
<dbReference type="Pfam" id="PF00126">
    <property type="entry name" value="HTH_1"/>
    <property type="match status" value="1"/>
</dbReference>
<dbReference type="Gene3D" id="1.10.10.10">
    <property type="entry name" value="Winged helix-like DNA-binding domain superfamily/Winged helix DNA-binding domain"/>
    <property type="match status" value="1"/>
</dbReference>
<keyword evidence="2" id="KW-0238">DNA-binding</keyword>
<dbReference type="SUPFAM" id="SSF53850">
    <property type="entry name" value="Periplasmic binding protein-like II"/>
    <property type="match status" value="1"/>
</dbReference>
<keyword evidence="3" id="KW-0804">Transcription</keyword>
<evidence type="ECO:0000313" key="5">
    <source>
        <dbReference type="EMBL" id="UOQ57434.1"/>
    </source>
</evidence>
<dbReference type="InterPro" id="IPR000847">
    <property type="entry name" value="LysR_HTH_N"/>
</dbReference>
<accession>A0ABY4FME0</accession>
<dbReference type="InterPro" id="IPR036390">
    <property type="entry name" value="WH_DNA-bd_sf"/>
</dbReference>
<organism evidence="5 6">
    <name type="scientific">Leucobacter allii</name>
    <dbReference type="NCBI Taxonomy" id="2932247"/>
    <lineage>
        <taxon>Bacteria</taxon>
        <taxon>Bacillati</taxon>
        <taxon>Actinomycetota</taxon>
        <taxon>Actinomycetes</taxon>
        <taxon>Micrococcales</taxon>
        <taxon>Microbacteriaceae</taxon>
        <taxon>Leucobacter</taxon>
    </lineage>
</organism>
<dbReference type="InterPro" id="IPR036388">
    <property type="entry name" value="WH-like_DNA-bd_sf"/>
</dbReference>
<gene>
    <name evidence="5" type="ORF">MUN78_00900</name>
</gene>
<sequence>MRLETTDLNLLVSLGALLAERNVTRAAERLMVSQPTMSAALRKLRAHFGDELLVRTQGRYELTPLAQDLSLEMPELLRAIERTFIERPAFDPRTATREFRILSSDLTTTVVAPRLVAAVAEAAPNARLSFERIRPLDPAEQVDQLLEVDLALMPDSLELPLARAEVFRDRWVCVGGRPRRSPLGSADLAAAQWVAVYGRDALNVFAANGLGEVIMDDARRVTVDSFLAVPWAVTGTDRLGLVQRQLFERVRRIVDIHEIAVEPELAAIREMAWWHPARASDSGHLWLRTLLTDLFAPATG</sequence>
<dbReference type="EMBL" id="CP095045">
    <property type="protein sequence ID" value="UOQ57434.1"/>
    <property type="molecule type" value="Genomic_DNA"/>
</dbReference>
<evidence type="ECO:0000256" key="2">
    <source>
        <dbReference type="ARBA" id="ARBA00023125"/>
    </source>
</evidence>
<dbReference type="InterPro" id="IPR050389">
    <property type="entry name" value="LysR-type_TF"/>
</dbReference>
<keyword evidence="6" id="KW-1185">Reference proteome</keyword>
<keyword evidence="1" id="KW-0805">Transcription regulation</keyword>
<dbReference type="PANTHER" id="PTHR30118">
    <property type="entry name" value="HTH-TYPE TRANSCRIPTIONAL REGULATOR LEUO-RELATED"/>
    <property type="match status" value="1"/>
</dbReference>
<dbReference type="PROSITE" id="PS50931">
    <property type="entry name" value="HTH_LYSR"/>
    <property type="match status" value="1"/>
</dbReference>
<evidence type="ECO:0000256" key="3">
    <source>
        <dbReference type="ARBA" id="ARBA00023163"/>
    </source>
</evidence>
<proteinExistence type="predicted"/>
<protein>
    <submittedName>
        <fullName evidence="5">LysR family transcriptional regulator</fullName>
    </submittedName>
</protein>
<feature type="domain" description="HTH lysR-type" evidence="4">
    <location>
        <begin position="6"/>
        <end position="63"/>
    </location>
</feature>
<dbReference type="Gene3D" id="3.40.190.10">
    <property type="entry name" value="Periplasmic binding protein-like II"/>
    <property type="match status" value="2"/>
</dbReference>
<evidence type="ECO:0000313" key="6">
    <source>
        <dbReference type="Proteomes" id="UP000831786"/>
    </source>
</evidence>
<evidence type="ECO:0000256" key="1">
    <source>
        <dbReference type="ARBA" id="ARBA00023015"/>
    </source>
</evidence>
<dbReference type="Proteomes" id="UP000831786">
    <property type="component" value="Chromosome"/>
</dbReference>
<dbReference type="SUPFAM" id="SSF46785">
    <property type="entry name" value="Winged helix' DNA-binding domain"/>
    <property type="match status" value="1"/>
</dbReference>